<dbReference type="Gene3D" id="3.40.50.720">
    <property type="entry name" value="NAD(P)-binding Rossmann-like Domain"/>
    <property type="match status" value="1"/>
</dbReference>
<dbReference type="InterPro" id="IPR001509">
    <property type="entry name" value="Epimerase_deHydtase"/>
</dbReference>
<dbReference type="KEGG" id="ddz:DSYM_28580"/>
<organism evidence="2 3">
    <name type="scientific">Candidatus Desulfobacillus denitrificans</name>
    <dbReference type="NCBI Taxonomy" id="2608985"/>
    <lineage>
        <taxon>Bacteria</taxon>
        <taxon>Pseudomonadati</taxon>
        <taxon>Pseudomonadota</taxon>
        <taxon>Betaproteobacteria</taxon>
        <taxon>Candidatus Desulfobacillus</taxon>
    </lineage>
</organism>
<sequence length="292" mass="32519">MQRLLIIGCGDIARRALPWLVKHYRVYAAVRTDARCGELRALGVTPLRADLDVPHTLKRLAGIGSLVLHFAPPQETGQSDRRTQALLAALSSRKILPRRLVYLSTSGVYGDCGGARVAEERPLRPRSSRARRRVDAETRLRRFGRNRRVAVSILRAPGIYAGDRLPLARLARGLPLLREEEDVVTSHIHADDLAAIAIAALARGRAGRAYNACDDSALKMGGYFDLLADRFGLPRAPRLPRTEITSRLTPAMLSFMEESRQLANRRIKRELGVRLQYPDVATALDRLLPEEN</sequence>
<dbReference type="Proteomes" id="UP000662914">
    <property type="component" value="Chromosome"/>
</dbReference>
<evidence type="ECO:0000313" key="3">
    <source>
        <dbReference type="Proteomes" id="UP000662914"/>
    </source>
</evidence>
<dbReference type="Pfam" id="PF01370">
    <property type="entry name" value="Epimerase"/>
    <property type="match status" value="1"/>
</dbReference>
<dbReference type="EMBL" id="AP021857">
    <property type="protein sequence ID" value="BBO22159.1"/>
    <property type="molecule type" value="Genomic_DNA"/>
</dbReference>
<evidence type="ECO:0000259" key="1">
    <source>
        <dbReference type="Pfam" id="PF01370"/>
    </source>
</evidence>
<proteinExistence type="predicted"/>
<reference evidence="2" key="1">
    <citation type="journal article" name="DNA Res.">
        <title>The physiological potential of anammox bacteria as revealed by their core genome structure.</title>
        <authorList>
            <person name="Okubo T."/>
            <person name="Toyoda A."/>
            <person name="Fukuhara K."/>
            <person name="Uchiyama I."/>
            <person name="Harigaya Y."/>
            <person name="Kuroiwa M."/>
            <person name="Suzuki T."/>
            <person name="Murakami Y."/>
            <person name="Suwa Y."/>
            <person name="Takami H."/>
        </authorList>
    </citation>
    <scope>NUCLEOTIDE SEQUENCE</scope>
    <source>
        <strain evidence="2">317325-3</strain>
    </source>
</reference>
<dbReference type="GO" id="GO:0005737">
    <property type="term" value="C:cytoplasm"/>
    <property type="evidence" value="ECO:0007669"/>
    <property type="project" value="TreeGrafter"/>
</dbReference>
<name>A0A809R3P7_9PROT</name>
<dbReference type="GO" id="GO:0004029">
    <property type="term" value="F:aldehyde dehydrogenase (NAD+) activity"/>
    <property type="evidence" value="ECO:0007669"/>
    <property type="project" value="TreeGrafter"/>
</dbReference>
<dbReference type="SUPFAM" id="SSF51735">
    <property type="entry name" value="NAD(P)-binding Rossmann-fold domains"/>
    <property type="match status" value="1"/>
</dbReference>
<dbReference type="InterPro" id="IPR051783">
    <property type="entry name" value="NAD(P)-dependent_oxidoreduct"/>
</dbReference>
<evidence type="ECO:0000313" key="2">
    <source>
        <dbReference type="EMBL" id="BBO22159.1"/>
    </source>
</evidence>
<dbReference type="AlphaFoldDB" id="A0A809R3P7"/>
<dbReference type="InterPro" id="IPR036291">
    <property type="entry name" value="NAD(P)-bd_dom_sf"/>
</dbReference>
<feature type="domain" description="NAD-dependent epimerase/dehydratase" evidence="1">
    <location>
        <begin position="58"/>
        <end position="212"/>
    </location>
</feature>
<dbReference type="PANTHER" id="PTHR48079:SF6">
    <property type="entry name" value="NAD(P)-BINDING DOMAIN-CONTAINING PROTEIN-RELATED"/>
    <property type="match status" value="1"/>
</dbReference>
<dbReference type="PANTHER" id="PTHR48079">
    <property type="entry name" value="PROTEIN YEEZ"/>
    <property type="match status" value="1"/>
</dbReference>
<protein>
    <submittedName>
        <fullName evidence="2">NAD(P)-dependent oxidoreductase</fullName>
    </submittedName>
</protein>
<accession>A0A809R3P7</accession>
<gene>
    <name evidence="2" type="ORF">DSYM_28580</name>
</gene>